<evidence type="ECO:0000313" key="2">
    <source>
        <dbReference type="EMBL" id="QDU95781.1"/>
    </source>
</evidence>
<organism evidence="2 3">
    <name type="scientific">Lignipirellula cremea</name>
    <dbReference type="NCBI Taxonomy" id="2528010"/>
    <lineage>
        <taxon>Bacteria</taxon>
        <taxon>Pseudomonadati</taxon>
        <taxon>Planctomycetota</taxon>
        <taxon>Planctomycetia</taxon>
        <taxon>Pirellulales</taxon>
        <taxon>Pirellulaceae</taxon>
        <taxon>Lignipirellula</taxon>
    </lineage>
</organism>
<feature type="domain" description="Calcineurin-like phosphoesterase" evidence="1">
    <location>
        <begin position="79"/>
        <end position="259"/>
    </location>
</feature>
<dbReference type="GO" id="GO:0016787">
    <property type="term" value="F:hydrolase activity"/>
    <property type="evidence" value="ECO:0007669"/>
    <property type="project" value="InterPro"/>
</dbReference>
<accession>A0A518DVC0</accession>
<sequence>MLPLRSLSIDPHRAALVSCSFFSAHWRWVGFACLLTAFFVSPCLAEEADPADEPFTVVLLPDTQFYSEKFPHIYVAQTLWIRERLKADNIKFAIHLGDIVQTPTKEEEWKNAHKAMAIIDGVVPYSMVPGNHDMDATRRDSTLYNKYFSPERFAGRDWYGGHLNEGNDNNFCFFEGGGMKFMVISLAYAPRDKSLDWALATAKRFPDHRVIVATHQYMAPGGRYVRPPKSTTRTGNSGEEMWEKLIRKSPNIFLVVSGHYGGVALQTSTNDAGGKVFEMLTDYQNLKMGGNGWLRTLRFEPAKNKVHVTAYSPVLDETNEDTAHTFTLDYEMHAPVAAAAGN</sequence>
<dbReference type="PANTHER" id="PTHR43143">
    <property type="entry name" value="METALLOPHOSPHOESTERASE, CALCINEURIN SUPERFAMILY"/>
    <property type="match status" value="1"/>
</dbReference>
<evidence type="ECO:0000259" key="1">
    <source>
        <dbReference type="Pfam" id="PF00149"/>
    </source>
</evidence>
<keyword evidence="3" id="KW-1185">Reference proteome</keyword>
<dbReference type="PANTHER" id="PTHR43143:SF5">
    <property type="entry name" value="SECRETED PROTEIN"/>
    <property type="match status" value="1"/>
</dbReference>
<proteinExistence type="predicted"/>
<dbReference type="SUPFAM" id="SSF56300">
    <property type="entry name" value="Metallo-dependent phosphatases"/>
    <property type="match status" value="1"/>
</dbReference>
<dbReference type="KEGG" id="lcre:Pla8534_35980"/>
<dbReference type="AlphaFoldDB" id="A0A518DVC0"/>
<dbReference type="Gene3D" id="3.60.21.10">
    <property type="match status" value="1"/>
</dbReference>
<dbReference type="InterPro" id="IPR029052">
    <property type="entry name" value="Metallo-depent_PP-like"/>
</dbReference>
<reference evidence="2 3" key="1">
    <citation type="submission" date="2019-02" db="EMBL/GenBank/DDBJ databases">
        <title>Deep-cultivation of Planctomycetes and their phenomic and genomic characterization uncovers novel biology.</title>
        <authorList>
            <person name="Wiegand S."/>
            <person name="Jogler M."/>
            <person name="Boedeker C."/>
            <person name="Pinto D."/>
            <person name="Vollmers J."/>
            <person name="Rivas-Marin E."/>
            <person name="Kohn T."/>
            <person name="Peeters S.H."/>
            <person name="Heuer A."/>
            <person name="Rast P."/>
            <person name="Oberbeckmann S."/>
            <person name="Bunk B."/>
            <person name="Jeske O."/>
            <person name="Meyerdierks A."/>
            <person name="Storesund J.E."/>
            <person name="Kallscheuer N."/>
            <person name="Luecker S."/>
            <person name="Lage O.M."/>
            <person name="Pohl T."/>
            <person name="Merkel B.J."/>
            <person name="Hornburger P."/>
            <person name="Mueller R.-W."/>
            <person name="Bruemmer F."/>
            <person name="Labrenz M."/>
            <person name="Spormann A.M."/>
            <person name="Op den Camp H."/>
            <person name="Overmann J."/>
            <person name="Amann R."/>
            <person name="Jetten M.S.M."/>
            <person name="Mascher T."/>
            <person name="Medema M.H."/>
            <person name="Devos D.P."/>
            <person name="Kaster A.-K."/>
            <person name="Ovreas L."/>
            <person name="Rohde M."/>
            <person name="Galperin M.Y."/>
            <person name="Jogler C."/>
        </authorList>
    </citation>
    <scope>NUCLEOTIDE SEQUENCE [LARGE SCALE GENOMIC DNA]</scope>
    <source>
        <strain evidence="2 3">Pla85_3_4</strain>
    </source>
</reference>
<name>A0A518DVC0_9BACT</name>
<dbReference type="Pfam" id="PF00149">
    <property type="entry name" value="Metallophos"/>
    <property type="match status" value="1"/>
</dbReference>
<dbReference type="InterPro" id="IPR051918">
    <property type="entry name" value="STPP_CPPED1"/>
</dbReference>
<gene>
    <name evidence="2" type="ORF">Pla8534_35980</name>
</gene>
<protein>
    <submittedName>
        <fullName evidence="2">Calcineurin-like phosphoesterase</fullName>
    </submittedName>
</protein>
<dbReference type="InterPro" id="IPR004843">
    <property type="entry name" value="Calcineurin-like_PHP"/>
</dbReference>
<dbReference type="Proteomes" id="UP000317648">
    <property type="component" value="Chromosome"/>
</dbReference>
<evidence type="ECO:0000313" key="3">
    <source>
        <dbReference type="Proteomes" id="UP000317648"/>
    </source>
</evidence>
<dbReference type="EMBL" id="CP036433">
    <property type="protein sequence ID" value="QDU95781.1"/>
    <property type="molecule type" value="Genomic_DNA"/>
</dbReference>